<evidence type="ECO:0000259" key="1">
    <source>
        <dbReference type="PROSITE" id="PS50097"/>
    </source>
</evidence>
<reference evidence="2 3" key="1">
    <citation type="submission" date="2017-07" db="EMBL/GenBank/DDBJ databases">
        <authorList>
            <person name="Talla V."/>
            <person name="Backstrom N."/>
        </authorList>
    </citation>
    <scope>NUCLEOTIDE SEQUENCE [LARGE SCALE GENOMIC DNA]</scope>
</reference>
<feature type="domain" description="BTB" evidence="1">
    <location>
        <begin position="35"/>
        <end position="100"/>
    </location>
</feature>
<dbReference type="InterPro" id="IPR011333">
    <property type="entry name" value="SKP1/BTB/POZ_sf"/>
</dbReference>
<dbReference type="EMBL" id="FZQP02005554">
    <property type="protein sequence ID" value="VVD01767.1"/>
    <property type="molecule type" value="Genomic_DNA"/>
</dbReference>
<dbReference type="PANTHER" id="PTHR45774">
    <property type="entry name" value="BTB/POZ DOMAIN-CONTAINING"/>
    <property type="match status" value="1"/>
</dbReference>
<dbReference type="Pfam" id="PF00651">
    <property type="entry name" value="BTB"/>
    <property type="match status" value="1"/>
</dbReference>
<dbReference type="SUPFAM" id="SSF54695">
    <property type="entry name" value="POZ domain"/>
    <property type="match status" value="1"/>
</dbReference>
<dbReference type="PANTHER" id="PTHR45774:SF3">
    <property type="entry name" value="BTB (POZ) DOMAIN-CONTAINING 2B-RELATED"/>
    <property type="match status" value="1"/>
</dbReference>
<dbReference type="AlphaFoldDB" id="A0A5E4QUT7"/>
<protein>
    <recommendedName>
        <fullName evidence="1">BTB domain-containing protein</fullName>
    </recommendedName>
</protein>
<dbReference type="InterPro" id="IPR000210">
    <property type="entry name" value="BTB/POZ_dom"/>
</dbReference>
<dbReference type="PROSITE" id="PS50097">
    <property type="entry name" value="BTB"/>
    <property type="match status" value="1"/>
</dbReference>
<accession>A0A5E4QUT7</accession>
<sequence>MKQANNFKMDIYFHSQKQSSLYNRVKKLLISYDWSDCSFIVNDKEFKAHKLILGISSPVFEAMFYGPLSASHKVVITDINPCTFQLLLNYIYTDKVDVTSIEEAYDLLYAAKKYLLDDLASICCDYVLSNMSIDNVITVLNYPDYIQVASLVTSARKLFCQYAKYLFQEHINEISLVCLHLILESNEINISELKLIRHVFEWTKYYCEQNNIPNDLSSRRDVLISNGLFCLLRFKTLCLNELNLIINDEKNLLLSDEEVVILRATLSNKKLQKTICKLNNNYAKRGLLQIKWDLCHRAPIRSECPITINHQNCNVQSRFKSNRSILIHCLQVESQMSPFDNIYRSPNNEYCEHLRISIVCESDNSIIKNFTYKQAVDYDSTIQIEFPDSLLIKKDTWYTIKFHWPVCSYDKYLYGVQSRDLYYCNNNIVFEFRDIATTSVGSFLKGLKFCM</sequence>
<gene>
    <name evidence="2" type="ORF">LSINAPIS_LOCUS12113</name>
</gene>
<dbReference type="Gene3D" id="3.30.710.10">
    <property type="entry name" value="Potassium Channel Kv1.1, Chain A"/>
    <property type="match status" value="1"/>
</dbReference>
<dbReference type="CDD" id="cd18186">
    <property type="entry name" value="BTB_POZ_ZBTB_KLHL-like"/>
    <property type="match status" value="1"/>
</dbReference>
<organism evidence="2 3">
    <name type="scientific">Leptidea sinapis</name>
    <dbReference type="NCBI Taxonomy" id="189913"/>
    <lineage>
        <taxon>Eukaryota</taxon>
        <taxon>Metazoa</taxon>
        <taxon>Ecdysozoa</taxon>
        <taxon>Arthropoda</taxon>
        <taxon>Hexapoda</taxon>
        <taxon>Insecta</taxon>
        <taxon>Pterygota</taxon>
        <taxon>Neoptera</taxon>
        <taxon>Endopterygota</taxon>
        <taxon>Lepidoptera</taxon>
        <taxon>Glossata</taxon>
        <taxon>Ditrysia</taxon>
        <taxon>Papilionoidea</taxon>
        <taxon>Pieridae</taxon>
        <taxon>Dismorphiinae</taxon>
        <taxon>Leptidea</taxon>
    </lineage>
</organism>
<keyword evidence="3" id="KW-1185">Reference proteome</keyword>
<proteinExistence type="predicted"/>
<name>A0A5E4QUT7_9NEOP</name>
<evidence type="ECO:0000313" key="3">
    <source>
        <dbReference type="Proteomes" id="UP000324832"/>
    </source>
</evidence>
<dbReference type="Proteomes" id="UP000324832">
    <property type="component" value="Unassembled WGS sequence"/>
</dbReference>
<evidence type="ECO:0000313" key="2">
    <source>
        <dbReference type="EMBL" id="VVD01767.1"/>
    </source>
</evidence>
<dbReference type="SMART" id="SM00225">
    <property type="entry name" value="BTB"/>
    <property type="match status" value="1"/>
</dbReference>